<dbReference type="EMBL" id="JAVDWA010000001">
    <property type="protein sequence ID" value="MDR7072087.1"/>
    <property type="molecule type" value="Genomic_DNA"/>
</dbReference>
<evidence type="ECO:0000256" key="1">
    <source>
        <dbReference type="SAM" id="Phobius"/>
    </source>
</evidence>
<organism evidence="2 3">
    <name type="scientific">Fictibacillus barbaricus</name>
    <dbReference type="NCBI Taxonomy" id="182136"/>
    <lineage>
        <taxon>Bacteria</taxon>
        <taxon>Bacillati</taxon>
        <taxon>Bacillota</taxon>
        <taxon>Bacilli</taxon>
        <taxon>Bacillales</taxon>
        <taxon>Fictibacillaceae</taxon>
        <taxon>Fictibacillus</taxon>
    </lineage>
</organism>
<accession>A0ABU1TXZ4</accession>
<reference evidence="2 3" key="1">
    <citation type="submission" date="2023-07" db="EMBL/GenBank/DDBJ databases">
        <title>Sorghum-associated microbial communities from plants grown in Nebraska, USA.</title>
        <authorList>
            <person name="Schachtman D."/>
        </authorList>
    </citation>
    <scope>NUCLEOTIDE SEQUENCE [LARGE SCALE GENOMIC DNA]</scope>
    <source>
        <strain evidence="2 3">BE211</strain>
    </source>
</reference>
<feature type="transmembrane region" description="Helical" evidence="1">
    <location>
        <begin position="34"/>
        <end position="51"/>
    </location>
</feature>
<keyword evidence="3" id="KW-1185">Reference proteome</keyword>
<gene>
    <name evidence="2" type="ORF">J2X07_001062</name>
</gene>
<comment type="caution">
    <text evidence="2">The sequence shown here is derived from an EMBL/GenBank/DDBJ whole genome shotgun (WGS) entry which is preliminary data.</text>
</comment>
<name>A0ABU1TXZ4_9BACL</name>
<dbReference type="Proteomes" id="UP001258181">
    <property type="component" value="Unassembled WGS sequence"/>
</dbReference>
<feature type="transmembrane region" description="Helical" evidence="1">
    <location>
        <begin position="58"/>
        <end position="77"/>
    </location>
</feature>
<sequence>MIILFCLISQAVIWCGYSLVLYLSHHDHSFYETILMFMFAYFGYLVALRLIQNTKLSILLSLSAASIYLIGRIVLFTI</sequence>
<keyword evidence="1" id="KW-0472">Membrane</keyword>
<keyword evidence="1" id="KW-1133">Transmembrane helix</keyword>
<evidence type="ECO:0000313" key="3">
    <source>
        <dbReference type="Proteomes" id="UP001258181"/>
    </source>
</evidence>
<protein>
    <submittedName>
        <fullName evidence="2">CHASE2 domain-containing sensor protein</fullName>
    </submittedName>
</protein>
<evidence type="ECO:0000313" key="2">
    <source>
        <dbReference type="EMBL" id="MDR7072087.1"/>
    </source>
</evidence>
<keyword evidence="1" id="KW-0812">Transmembrane</keyword>
<dbReference type="RefSeq" id="WP_310257260.1">
    <property type="nucleotide sequence ID" value="NZ_JAVDWA010000001.1"/>
</dbReference>
<proteinExistence type="predicted"/>